<evidence type="ECO:0000313" key="2">
    <source>
        <dbReference type="EMBL" id="CAI6348732.1"/>
    </source>
</evidence>
<feature type="region of interest" description="Disordered" evidence="1">
    <location>
        <begin position="70"/>
        <end position="92"/>
    </location>
</feature>
<accession>A0AAV0VWP5</accession>
<feature type="compositionally biased region" description="Polar residues" evidence="1">
    <location>
        <begin position="71"/>
        <end position="90"/>
    </location>
</feature>
<protein>
    <submittedName>
        <fullName evidence="2">Uncharacterized protein</fullName>
    </submittedName>
</protein>
<dbReference type="AlphaFoldDB" id="A0AAV0VWP5"/>
<sequence length="186" mass="21178">MNLPIQIPLSKIKQSINRIDVTYIDRFLTSEQRKRIASFYREEAAKRTHYRLEPEWTLPESVCLVKVEQTKPVTTTPNEDNPSSPDTVVTDSDEIEPVDTEILEIGTSPLSSIGSVESPENSPGPDPIQVILSEVLRRNQGSYQGFKKDVITMSKFTKVFGEISNTKLKKLIYQEKLKQVKNLKKQ</sequence>
<reference evidence="2 3" key="1">
    <citation type="submission" date="2023-01" db="EMBL/GenBank/DDBJ databases">
        <authorList>
            <person name="Whitehead M."/>
        </authorList>
    </citation>
    <scope>NUCLEOTIDE SEQUENCE [LARGE SCALE GENOMIC DNA]</scope>
</reference>
<gene>
    <name evidence="2" type="ORF">MEUPH1_LOCUS5381</name>
</gene>
<dbReference type="EMBL" id="CARXXK010000001">
    <property type="protein sequence ID" value="CAI6348732.1"/>
    <property type="molecule type" value="Genomic_DNA"/>
</dbReference>
<proteinExistence type="predicted"/>
<evidence type="ECO:0000313" key="3">
    <source>
        <dbReference type="Proteomes" id="UP001160148"/>
    </source>
</evidence>
<name>A0AAV0VWP5_9HEMI</name>
<evidence type="ECO:0000256" key="1">
    <source>
        <dbReference type="SAM" id="MobiDB-lite"/>
    </source>
</evidence>
<comment type="caution">
    <text evidence="2">The sequence shown here is derived from an EMBL/GenBank/DDBJ whole genome shotgun (WGS) entry which is preliminary data.</text>
</comment>
<organism evidence="2 3">
    <name type="scientific">Macrosiphum euphorbiae</name>
    <name type="common">potato aphid</name>
    <dbReference type="NCBI Taxonomy" id="13131"/>
    <lineage>
        <taxon>Eukaryota</taxon>
        <taxon>Metazoa</taxon>
        <taxon>Ecdysozoa</taxon>
        <taxon>Arthropoda</taxon>
        <taxon>Hexapoda</taxon>
        <taxon>Insecta</taxon>
        <taxon>Pterygota</taxon>
        <taxon>Neoptera</taxon>
        <taxon>Paraneoptera</taxon>
        <taxon>Hemiptera</taxon>
        <taxon>Sternorrhyncha</taxon>
        <taxon>Aphidomorpha</taxon>
        <taxon>Aphidoidea</taxon>
        <taxon>Aphididae</taxon>
        <taxon>Macrosiphini</taxon>
        <taxon>Macrosiphum</taxon>
    </lineage>
</organism>
<keyword evidence="3" id="KW-1185">Reference proteome</keyword>
<dbReference type="Proteomes" id="UP001160148">
    <property type="component" value="Unassembled WGS sequence"/>
</dbReference>